<organism evidence="7 8">
    <name type="scientific">Canna indica</name>
    <name type="common">Indian-shot</name>
    <dbReference type="NCBI Taxonomy" id="4628"/>
    <lineage>
        <taxon>Eukaryota</taxon>
        <taxon>Viridiplantae</taxon>
        <taxon>Streptophyta</taxon>
        <taxon>Embryophyta</taxon>
        <taxon>Tracheophyta</taxon>
        <taxon>Spermatophyta</taxon>
        <taxon>Magnoliopsida</taxon>
        <taxon>Liliopsida</taxon>
        <taxon>Zingiberales</taxon>
        <taxon>Cannaceae</taxon>
        <taxon>Canna</taxon>
    </lineage>
</organism>
<keyword evidence="2 4" id="KW-0863">Zinc-finger</keyword>
<dbReference type="GO" id="GO:0005737">
    <property type="term" value="C:cytoplasm"/>
    <property type="evidence" value="ECO:0007669"/>
    <property type="project" value="TreeGrafter"/>
</dbReference>
<dbReference type="GO" id="GO:0016567">
    <property type="term" value="P:protein ubiquitination"/>
    <property type="evidence" value="ECO:0007669"/>
    <property type="project" value="TreeGrafter"/>
</dbReference>
<sequence length="228" mass="23717">MAAESESTSPSAGSLELLMEEAMGGSGSREGRPPGFFQVILGVMGTPAEAADGVTPPDLLDRIVLVNPVTQGMVVLQGDPAVVAELLSERGVASGQPPASKASIEAMRMVEDVGGVQKDECAVCLDELGGSGEGEHAAVVREMPCGHRFHQGCIVKWLKMHGSCPVCRFQMPADDDGGPKKGAGEEEYNESGRRGLWVTIVYSRRPNSTESHQPEDQDGGGGGDGVAG</sequence>
<evidence type="ECO:0000259" key="6">
    <source>
        <dbReference type="PROSITE" id="PS50089"/>
    </source>
</evidence>
<dbReference type="GO" id="GO:0061630">
    <property type="term" value="F:ubiquitin protein ligase activity"/>
    <property type="evidence" value="ECO:0007669"/>
    <property type="project" value="TreeGrafter"/>
</dbReference>
<dbReference type="Gene3D" id="3.30.40.10">
    <property type="entry name" value="Zinc/RING finger domain, C3HC4 (zinc finger)"/>
    <property type="match status" value="1"/>
</dbReference>
<feature type="compositionally biased region" description="Gly residues" evidence="5">
    <location>
        <begin position="219"/>
        <end position="228"/>
    </location>
</feature>
<dbReference type="PANTHER" id="PTHR15710">
    <property type="entry name" value="E3 UBIQUITIN-PROTEIN LIGASE PRAJA"/>
    <property type="match status" value="1"/>
</dbReference>
<dbReference type="EMBL" id="CP136890">
    <property type="protein sequence ID" value="WOK94257.1"/>
    <property type="molecule type" value="Genomic_DNA"/>
</dbReference>
<dbReference type="SMART" id="SM00184">
    <property type="entry name" value="RING"/>
    <property type="match status" value="1"/>
</dbReference>
<dbReference type="Proteomes" id="UP001327560">
    <property type="component" value="Chromosome 1"/>
</dbReference>
<proteinExistence type="predicted"/>
<keyword evidence="3" id="KW-0862">Zinc</keyword>
<accession>A0AAQ3JQV1</accession>
<evidence type="ECO:0000256" key="5">
    <source>
        <dbReference type="SAM" id="MobiDB-lite"/>
    </source>
</evidence>
<reference evidence="7 8" key="1">
    <citation type="submission" date="2023-10" db="EMBL/GenBank/DDBJ databases">
        <title>Chromosome-scale genome assembly provides insights into flower coloration mechanisms of Canna indica.</title>
        <authorList>
            <person name="Li C."/>
        </authorList>
    </citation>
    <scope>NUCLEOTIDE SEQUENCE [LARGE SCALE GENOMIC DNA]</scope>
    <source>
        <tissue evidence="7">Flower</tissue>
    </source>
</reference>
<evidence type="ECO:0000313" key="8">
    <source>
        <dbReference type="Proteomes" id="UP001327560"/>
    </source>
</evidence>
<keyword evidence="1" id="KW-0479">Metal-binding</keyword>
<dbReference type="CDD" id="cd16454">
    <property type="entry name" value="RING-H2_PA-TM-RING"/>
    <property type="match status" value="1"/>
</dbReference>
<evidence type="ECO:0000256" key="3">
    <source>
        <dbReference type="ARBA" id="ARBA00022833"/>
    </source>
</evidence>
<dbReference type="Pfam" id="PF13639">
    <property type="entry name" value="zf-RING_2"/>
    <property type="match status" value="1"/>
</dbReference>
<evidence type="ECO:0000313" key="7">
    <source>
        <dbReference type="EMBL" id="WOK94257.1"/>
    </source>
</evidence>
<dbReference type="InterPro" id="IPR013083">
    <property type="entry name" value="Znf_RING/FYVE/PHD"/>
</dbReference>
<dbReference type="SUPFAM" id="SSF57850">
    <property type="entry name" value="RING/U-box"/>
    <property type="match status" value="1"/>
</dbReference>
<dbReference type="AlphaFoldDB" id="A0AAQ3JQV1"/>
<evidence type="ECO:0000256" key="2">
    <source>
        <dbReference type="ARBA" id="ARBA00022771"/>
    </source>
</evidence>
<protein>
    <submittedName>
        <fullName evidence="7">E3 ubiquitin-protein ligase</fullName>
    </submittedName>
</protein>
<dbReference type="PROSITE" id="PS50089">
    <property type="entry name" value="ZF_RING_2"/>
    <property type="match status" value="1"/>
</dbReference>
<dbReference type="PANTHER" id="PTHR15710:SF132">
    <property type="entry name" value="E3 UBIQUITIN-PROTEIN LIGASE MPSR1"/>
    <property type="match status" value="1"/>
</dbReference>
<name>A0AAQ3JQV1_9LILI</name>
<feature type="domain" description="RING-type" evidence="6">
    <location>
        <begin position="121"/>
        <end position="168"/>
    </location>
</feature>
<dbReference type="InterPro" id="IPR001841">
    <property type="entry name" value="Znf_RING"/>
</dbReference>
<gene>
    <name evidence="7" type="ORF">Cni_G02959</name>
</gene>
<dbReference type="GO" id="GO:0008270">
    <property type="term" value="F:zinc ion binding"/>
    <property type="evidence" value="ECO:0007669"/>
    <property type="project" value="UniProtKB-KW"/>
</dbReference>
<evidence type="ECO:0000256" key="4">
    <source>
        <dbReference type="PROSITE-ProRule" id="PRU00175"/>
    </source>
</evidence>
<keyword evidence="8" id="KW-1185">Reference proteome</keyword>
<feature type="region of interest" description="Disordered" evidence="5">
    <location>
        <begin position="201"/>
        <end position="228"/>
    </location>
</feature>
<evidence type="ECO:0000256" key="1">
    <source>
        <dbReference type="ARBA" id="ARBA00022723"/>
    </source>
</evidence>